<dbReference type="OrthoDB" id="46988at2759"/>
<name>A0A3P8HMA9_9TREM</name>
<dbReference type="GO" id="GO:0030148">
    <property type="term" value="P:sphingolipid biosynthetic process"/>
    <property type="evidence" value="ECO:0007669"/>
    <property type="project" value="TreeGrafter"/>
</dbReference>
<keyword evidence="12 14" id="KW-0456">Lyase</keyword>
<proteinExistence type="inferred from homology"/>
<dbReference type="AlphaFoldDB" id="A0A3P8HMA9"/>
<comment type="catalytic activity">
    <reaction evidence="13 14">
        <text>a very-long-chain (3R)-3-hydroxyacyl-CoA = a very-long-chain (2E)-enoyl-CoA + H2O</text>
        <dbReference type="Rhea" id="RHEA:45812"/>
        <dbReference type="ChEBI" id="CHEBI:15377"/>
        <dbReference type="ChEBI" id="CHEBI:83728"/>
        <dbReference type="ChEBI" id="CHEBI:85440"/>
        <dbReference type="EC" id="4.2.1.134"/>
    </reaction>
</comment>
<dbReference type="GO" id="GO:0005789">
    <property type="term" value="C:endoplasmic reticulum membrane"/>
    <property type="evidence" value="ECO:0007669"/>
    <property type="project" value="UniProtKB-SubCell"/>
</dbReference>
<accession>A0A3P8HMA9</accession>
<dbReference type="Pfam" id="PF04387">
    <property type="entry name" value="PTPLA"/>
    <property type="match status" value="1"/>
</dbReference>
<keyword evidence="9 14" id="KW-0443">Lipid metabolism</keyword>
<evidence type="ECO:0000256" key="7">
    <source>
        <dbReference type="ARBA" id="ARBA00022832"/>
    </source>
</evidence>
<evidence type="ECO:0000313" key="16">
    <source>
        <dbReference type="Proteomes" id="UP000272942"/>
    </source>
</evidence>
<keyword evidence="11 14" id="KW-0275">Fatty acid biosynthesis</keyword>
<dbReference type="UniPathway" id="UPA00094"/>
<evidence type="ECO:0000313" key="15">
    <source>
        <dbReference type="EMBL" id="VDP91860.1"/>
    </source>
</evidence>
<reference evidence="15 16" key="1">
    <citation type="submission" date="2018-11" db="EMBL/GenBank/DDBJ databases">
        <authorList>
            <consortium name="Pathogen Informatics"/>
        </authorList>
    </citation>
    <scope>NUCLEOTIDE SEQUENCE [LARGE SCALE GENOMIC DNA]</scope>
    <source>
        <strain evidence="15 16">Egypt</strain>
    </source>
</reference>
<dbReference type="GO" id="GO:0042761">
    <property type="term" value="P:very long-chain fatty acid biosynthetic process"/>
    <property type="evidence" value="ECO:0007669"/>
    <property type="project" value="TreeGrafter"/>
</dbReference>
<dbReference type="EMBL" id="UZAN01057960">
    <property type="protein sequence ID" value="VDP91860.1"/>
    <property type="molecule type" value="Genomic_DNA"/>
</dbReference>
<evidence type="ECO:0000256" key="14">
    <source>
        <dbReference type="RuleBase" id="RU363109"/>
    </source>
</evidence>
<comment type="pathway">
    <text evidence="2 14">Lipid metabolism; fatty acid biosynthesis.</text>
</comment>
<dbReference type="PANTHER" id="PTHR11035">
    <property type="entry name" value="VERY-LONG-CHAIN (3R)-3-HYDROXYACYL-COA DEHYDRATASE"/>
    <property type="match status" value="1"/>
</dbReference>
<keyword evidence="16" id="KW-1185">Reference proteome</keyword>
<evidence type="ECO:0000256" key="4">
    <source>
        <dbReference type="ARBA" id="ARBA00013122"/>
    </source>
</evidence>
<evidence type="ECO:0000256" key="3">
    <source>
        <dbReference type="ARBA" id="ARBA00007811"/>
    </source>
</evidence>
<evidence type="ECO:0000256" key="12">
    <source>
        <dbReference type="ARBA" id="ARBA00023239"/>
    </source>
</evidence>
<evidence type="ECO:0000256" key="10">
    <source>
        <dbReference type="ARBA" id="ARBA00023136"/>
    </source>
</evidence>
<protein>
    <recommendedName>
        <fullName evidence="4 14">Very-long-chain (3R)-3-hydroxyacyl-CoA dehydratase</fullName>
        <ecNumber evidence="4 14">4.2.1.134</ecNumber>
    </recommendedName>
</protein>
<dbReference type="GO" id="GO:0030497">
    <property type="term" value="P:fatty acid elongation"/>
    <property type="evidence" value="ECO:0007669"/>
    <property type="project" value="TreeGrafter"/>
</dbReference>
<evidence type="ECO:0000256" key="9">
    <source>
        <dbReference type="ARBA" id="ARBA00023098"/>
    </source>
</evidence>
<evidence type="ECO:0000256" key="8">
    <source>
        <dbReference type="ARBA" id="ARBA00022989"/>
    </source>
</evidence>
<sequence>MLYMYVSEALLSGNWFGLGSHVEFLLRIFQTLALIEVLHAALGLVRSSPFTTAVQISSRVFVVWGILFLLPEEQSIGVPLILISWSFAEIIRYVFYMLNICNISSSLITWLRYSAFMFLYPTGITVSSLKETDRYSFALPNKLNCSFDYQFTILMIMASYVPGKRSNFLKSRFSAAPRLYLYMLSQRRRVFKTKLH</sequence>
<comment type="function">
    <text evidence="14">Catalyzes the third of the four reactions of the long-chain fatty acids elongation cycle. This endoplasmic reticulum-bound enzymatic process, allows the addition of two carbons to the chain of long- and very long-chain fatty acids/VLCFAs per cycle. This enzyme catalyzes the dehydration of the 3-hydroxyacyl-CoA intermediate into trans-2,3-enoyl-CoA, within each cycle of fatty acid elongation. Thereby, it participates to the production of VLCFAs of different chain lengths that are involved in multiple biological processes as precursors of membrane lipids and lipid mediators.</text>
</comment>
<keyword evidence="8" id="KW-1133">Transmembrane helix</keyword>
<evidence type="ECO:0000256" key="11">
    <source>
        <dbReference type="ARBA" id="ARBA00023160"/>
    </source>
</evidence>
<organism evidence="15 16">
    <name type="scientific">Echinostoma caproni</name>
    <dbReference type="NCBI Taxonomy" id="27848"/>
    <lineage>
        <taxon>Eukaryota</taxon>
        <taxon>Metazoa</taxon>
        <taxon>Spiralia</taxon>
        <taxon>Lophotrochozoa</taxon>
        <taxon>Platyhelminthes</taxon>
        <taxon>Trematoda</taxon>
        <taxon>Digenea</taxon>
        <taxon>Plagiorchiida</taxon>
        <taxon>Echinostomata</taxon>
        <taxon>Echinostomatoidea</taxon>
        <taxon>Echinostomatidae</taxon>
        <taxon>Echinostoma</taxon>
    </lineage>
</organism>
<keyword evidence="6" id="KW-0812">Transmembrane</keyword>
<evidence type="ECO:0000256" key="2">
    <source>
        <dbReference type="ARBA" id="ARBA00005194"/>
    </source>
</evidence>
<dbReference type="InterPro" id="IPR007482">
    <property type="entry name" value="Tyr_Pase-like_PTPLA"/>
</dbReference>
<gene>
    <name evidence="15" type="ORF">ECPE_LOCUS14588</name>
</gene>
<keyword evidence="14" id="KW-0256">Endoplasmic reticulum</keyword>
<dbReference type="Proteomes" id="UP000272942">
    <property type="component" value="Unassembled WGS sequence"/>
</dbReference>
<evidence type="ECO:0000256" key="6">
    <source>
        <dbReference type="ARBA" id="ARBA00022692"/>
    </source>
</evidence>
<dbReference type="GO" id="GO:0102158">
    <property type="term" value="F:very-long-chain (3R)-3-hydroxyacyl-CoA dehydratase activity"/>
    <property type="evidence" value="ECO:0007669"/>
    <property type="project" value="UniProtKB-EC"/>
</dbReference>
<comment type="similarity">
    <text evidence="3 14">Belongs to the very long-chain fatty acids dehydratase HACD family.</text>
</comment>
<evidence type="ECO:0000256" key="13">
    <source>
        <dbReference type="ARBA" id="ARBA00036671"/>
    </source>
</evidence>
<dbReference type="PANTHER" id="PTHR11035:SF3">
    <property type="entry name" value="VERY-LONG-CHAIN (3R)-3-HYDROXYACYL-COA DEHYDRATASE"/>
    <property type="match status" value="1"/>
</dbReference>
<evidence type="ECO:0000256" key="5">
    <source>
        <dbReference type="ARBA" id="ARBA00022516"/>
    </source>
</evidence>
<evidence type="ECO:0000256" key="1">
    <source>
        <dbReference type="ARBA" id="ARBA00004141"/>
    </source>
</evidence>
<keyword evidence="10 14" id="KW-0472">Membrane</keyword>
<comment type="subcellular location">
    <subcellularLocation>
        <location evidence="14">Endoplasmic reticulum membrane</location>
        <topology evidence="14">Multi-pass membrane protein</topology>
    </subcellularLocation>
    <subcellularLocation>
        <location evidence="1">Membrane</location>
        <topology evidence="1">Multi-pass membrane protein</topology>
    </subcellularLocation>
</comment>
<dbReference type="EC" id="4.2.1.134" evidence="4 14"/>
<keyword evidence="5 14" id="KW-0444">Lipid biosynthesis</keyword>
<keyword evidence="7 14" id="KW-0276">Fatty acid metabolism</keyword>